<dbReference type="HOGENOM" id="CLU_000604_1_2_5"/>
<dbReference type="GO" id="GO:0015188">
    <property type="term" value="F:L-isoleucine transmembrane transporter activity"/>
    <property type="evidence" value="ECO:0007669"/>
    <property type="project" value="TreeGrafter"/>
</dbReference>
<dbReference type="PANTHER" id="PTHR45772">
    <property type="entry name" value="CONSERVED COMPONENT OF ABC TRANSPORTER FOR NATURAL AMINO ACIDS-RELATED"/>
    <property type="match status" value="1"/>
</dbReference>
<dbReference type="GO" id="GO:0016887">
    <property type="term" value="F:ATP hydrolysis activity"/>
    <property type="evidence" value="ECO:0007669"/>
    <property type="project" value="InterPro"/>
</dbReference>
<evidence type="ECO:0000256" key="2">
    <source>
        <dbReference type="ARBA" id="ARBA00022448"/>
    </source>
</evidence>
<dbReference type="Pfam" id="PF12399">
    <property type="entry name" value="BCA_ABC_TP_C"/>
    <property type="match status" value="1"/>
</dbReference>
<dbReference type="GO" id="GO:1903806">
    <property type="term" value="P:L-isoleucine import across plasma membrane"/>
    <property type="evidence" value="ECO:0007669"/>
    <property type="project" value="TreeGrafter"/>
</dbReference>
<dbReference type="PANTHER" id="PTHR45772:SF7">
    <property type="entry name" value="AMINO ACID ABC TRANSPORTER ATP-BINDING PROTEIN"/>
    <property type="match status" value="1"/>
</dbReference>
<dbReference type="InterPro" id="IPR017871">
    <property type="entry name" value="ABC_transporter-like_CS"/>
</dbReference>
<dbReference type="InterPro" id="IPR032823">
    <property type="entry name" value="BCA_ABC_TP_C"/>
</dbReference>
<reference evidence="7" key="2">
    <citation type="submission" date="2007-04" db="EMBL/GenBank/DDBJ databases">
        <title>Complete genome sequence of the nitrogen-fixing bacterium Azorhizobium caulinodans ORS571.</title>
        <authorList>
            <person name="Lee K.B."/>
            <person name="Backer P.D."/>
            <person name="Aono T."/>
            <person name="Liu C.T."/>
            <person name="Suzuki S."/>
            <person name="Suzuki T."/>
            <person name="Kaneko T."/>
            <person name="Yamada M."/>
            <person name="Tabata S."/>
            <person name="Kupfer D.M."/>
            <person name="Najar F.Z."/>
            <person name="Wiley G.B."/>
            <person name="Roe B."/>
            <person name="Binnewies T."/>
            <person name="Ussery D."/>
            <person name="Vereecke D."/>
            <person name="Gevers D."/>
            <person name="Holsters M."/>
            <person name="Oyaizu H."/>
        </authorList>
    </citation>
    <scope>NUCLEOTIDE SEQUENCE [LARGE SCALE GENOMIC DNA]</scope>
    <source>
        <strain evidence="7">ATCC 43989 / DSM 5975 / JCM 20966 / LMG 6465 / NBRC 14845 / NCIMB 13405 / ORS 571</strain>
    </source>
</reference>
<dbReference type="GO" id="GO:0005304">
    <property type="term" value="F:L-valine transmembrane transporter activity"/>
    <property type="evidence" value="ECO:0007669"/>
    <property type="project" value="TreeGrafter"/>
</dbReference>
<dbReference type="STRING" id="438753.AZC_2792"/>
<dbReference type="GO" id="GO:0015192">
    <property type="term" value="F:L-phenylalanine transmembrane transporter activity"/>
    <property type="evidence" value="ECO:0007669"/>
    <property type="project" value="TreeGrafter"/>
</dbReference>
<dbReference type="GO" id="GO:0005886">
    <property type="term" value="C:plasma membrane"/>
    <property type="evidence" value="ECO:0007669"/>
    <property type="project" value="TreeGrafter"/>
</dbReference>
<reference evidence="6 7" key="4">
    <citation type="journal article" date="2009" name="Appl. Environ. Microbiol.">
        <title>Comparative genome-wide transcriptional profiling of Azorhizobium caulinodans ORS571 grown under free-living and symbiotic conditions.</title>
        <authorList>
            <person name="Tsukada S."/>
            <person name="Aono T."/>
            <person name="Akiba N."/>
            <person name="Lee KB."/>
            <person name="Liu CT."/>
            <person name="Toyazaki H."/>
            <person name="Oyaizu H."/>
        </authorList>
    </citation>
    <scope>NUCLEOTIDE SEQUENCE [LARGE SCALE GENOMIC DNA]</scope>
    <source>
        <strain evidence="7">ATCC 43989 / DSM 5975 / JCM 20966 / LMG 6465 / NBRC 14845 / NCIMB 13405 / ORS 571</strain>
    </source>
</reference>
<name>A8I9H9_AZOC5</name>
<dbReference type="GO" id="GO:1903805">
    <property type="term" value="P:L-valine import across plasma membrane"/>
    <property type="evidence" value="ECO:0007669"/>
    <property type="project" value="TreeGrafter"/>
</dbReference>
<dbReference type="EMBL" id="AP009384">
    <property type="protein sequence ID" value="BAF88790.1"/>
    <property type="molecule type" value="Genomic_DNA"/>
</dbReference>
<dbReference type="InterPro" id="IPR027417">
    <property type="entry name" value="P-loop_NTPase"/>
</dbReference>
<reference evidence="6 7" key="3">
    <citation type="journal article" date="2008" name="BMC Genomics">
        <title>The genome of the versatile nitrogen fixer Azorhizobium caulinodans ORS571.</title>
        <authorList>
            <person name="Lee KB."/>
            <person name="Backer P.D."/>
            <person name="Aono T."/>
            <person name="Liu CT."/>
            <person name="Suzuki S."/>
            <person name="Suzuki T."/>
            <person name="Kaneko T."/>
            <person name="Yamada M."/>
            <person name="Tabata S."/>
            <person name="Kupfer D.M."/>
            <person name="Najar F.Z."/>
            <person name="Wiley G.B."/>
            <person name="Roe B."/>
            <person name="Binnewies T.T."/>
            <person name="Ussery D.W."/>
            <person name="D'Haeze W."/>
            <person name="Herder J.D."/>
            <person name="Gevers D."/>
            <person name="Vereecke D."/>
            <person name="Holsters M."/>
            <person name="Oyaizu H."/>
        </authorList>
    </citation>
    <scope>NUCLEOTIDE SEQUENCE [LARGE SCALE GENOMIC DNA]</scope>
    <source>
        <strain evidence="7">ATCC 43989 / DSM 5975 / JCM 20966 / LMG 6465 / NBRC 14845 / NCIMB 13405 / ORS 571</strain>
    </source>
</reference>
<dbReference type="GO" id="GO:0042941">
    <property type="term" value="P:D-alanine transmembrane transport"/>
    <property type="evidence" value="ECO:0007669"/>
    <property type="project" value="TreeGrafter"/>
</dbReference>
<keyword evidence="7" id="KW-1185">Reference proteome</keyword>
<evidence type="ECO:0000259" key="5">
    <source>
        <dbReference type="PROSITE" id="PS50893"/>
    </source>
</evidence>
<keyword evidence="3" id="KW-0547">Nucleotide-binding</keyword>
<dbReference type="GO" id="GO:0015808">
    <property type="term" value="P:L-alanine transport"/>
    <property type="evidence" value="ECO:0007669"/>
    <property type="project" value="TreeGrafter"/>
</dbReference>
<dbReference type="InterPro" id="IPR003593">
    <property type="entry name" value="AAA+_ATPase"/>
</dbReference>
<reference evidence="6 7" key="6">
    <citation type="journal article" date="2011" name="Appl. Environ. Microbiol.">
        <title>Involvement of the azorhizobial chromosome partition gene (parA) in the onset of bacteroid differentiation during Sesbania rostrata stem nodule development.</title>
        <authorList>
            <person name="Liu CT."/>
            <person name="Lee KB."/>
            <person name="Wang YS."/>
            <person name="Peng MH."/>
            <person name="Lee KT."/>
            <person name="Suzuki S."/>
            <person name="Suzuki T."/>
            <person name="Oyaizu H."/>
        </authorList>
    </citation>
    <scope>NUCLEOTIDE SEQUENCE [LARGE SCALE GENOMIC DNA]</scope>
    <source>
        <strain evidence="7">ATCC 43989 / DSM 5975 / JCM 20966 / LMG 6465 / NBRC 14845 / NCIMB 13405 / ORS 571</strain>
    </source>
</reference>
<dbReference type="Proteomes" id="UP000000270">
    <property type="component" value="Chromosome"/>
</dbReference>
<dbReference type="KEGG" id="azc:AZC_2792"/>
<dbReference type="CDD" id="cd03219">
    <property type="entry name" value="ABC_Mj1267_LivG_branched"/>
    <property type="match status" value="1"/>
</dbReference>
<organism evidence="6 7">
    <name type="scientific">Azorhizobium caulinodans (strain ATCC 43989 / DSM 5975 / JCM 20966 / LMG 6465 / NBRC 14845 / NCIMB 13405 / ORS 571)</name>
    <dbReference type="NCBI Taxonomy" id="438753"/>
    <lineage>
        <taxon>Bacteria</taxon>
        <taxon>Pseudomonadati</taxon>
        <taxon>Pseudomonadota</taxon>
        <taxon>Alphaproteobacteria</taxon>
        <taxon>Hyphomicrobiales</taxon>
        <taxon>Xanthobacteraceae</taxon>
        <taxon>Azorhizobium</taxon>
    </lineage>
</organism>
<dbReference type="InterPro" id="IPR003439">
    <property type="entry name" value="ABC_transporter-like_ATP-bd"/>
</dbReference>
<reference evidence="6 7" key="5">
    <citation type="journal article" date="2010" name="Appl. Environ. Microbiol.">
        <title>phrR-like gene praR of Azorhizobium caulinodans ORS571 is essential for symbiosis with Sesbania rostrata and is involved in expression of reb genes.</title>
        <authorList>
            <person name="Akiba N."/>
            <person name="Aono T."/>
            <person name="Toyazaki H."/>
            <person name="Sato S."/>
            <person name="Oyaizu H."/>
        </authorList>
    </citation>
    <scope>NUCLEOTIDE SEQUENCE [LARGE SCALE GENOMIC DNA]</scope>
    <source>
        <strain evidence="7">ATCC 43989 / DSM 5975 / JCM 20966 / LMG 6465 / NBRC 14845 / NCIMB 13405 / ORS 571</strain>
    </source>
</reference>
<keyword evidence="4" id="KW-0067">ATP-binding</keyword>
<feature type="domain" description="ABC transporter" evidence="5">
    <location>
        <begin position="5"/>
        <end position="246"/>
    </location>
</feature>
<dbReference type="SMART" id="SM00382">
    <property type="entry name" value="AAA"/>
    <property type="match status" value="1"/>
</dbReference>
<comment type="similarity">
    <text evidence="1">Belongs to the ABC transporter superfamily.</text>
</comment>
<dbReference type="GO" id="GO:0005524">
    <property type="term" value="F:ATP binding"/>
    <property type="evidence" value="ECO:0007669"/>
    <property type="project" value="UniProtKB-KW"/>
</dbReference>
<gene>
    <name evidence="6" type="ordered locus">AZC_2792</name>
</gene>
<accession>A8I9H9</accession>
<dbReference type="InterPro" id="IPR051120">
    <property type="entry name" value="ABC_AA/LPS_Transport"/>
</dbReference>
<dbReference type="Gene3D" id="3.40.50.300">
    <property type="entry name" value="P-loop containing nucleotide triphosphate hydrolases"/>
    <property type="match status" value="1"/>
</dbReference>
<proteinExistence type="inferred from homology"/>
<evidence type="ECO:0000313" key="6">
    <source>
        <dbReference type="EMBL" id="BAF88790.1"/>
    </source>
</evidence>
<protein>
    <submittedName>
        <fullName evidence="6">ABC transporter related protein</fullName>
    </submittedName>
</protein>
<keyword evidence="2" id="KW-0813">Transport</keyword>
<dbReference type="FunFam" id="3.40.50.300:FF:000421">
    <property type="entry name" value="Branched-chain amino acid ABC transporter ATP-binding protein"/>
    <property type="match status" value="1"/>
</dbReference>
<dbReference type="RefSeq" id="WP_012171316.1">
    <property type="nucleotide sequence ID" value="NC_009937.1"/>
</dbReference>
<dbReference type="SUPFAM" id="SSF52540">
    <property type="entry name" value="P-loop containing nucleoside triphosphate hydrolases"/>
    <property type="match status" value="1"/>
</dbReference>
<reference evidence="6 7" key="1">
    <citation type="journal article" date="2007" name="Appl. Environ. Microbiol.">
        <title>Rhizobial factors required for stem nodule maturation and maintenance in Sesbania rostrata-Azorhizobium caulinodans ORS571 symbiosis.</title>
        <authorList>
            <person name="Suzuki S."/>
            <person name="Aono T."/>
            <person name="Lee KB."/>
            <person name="Suzuki T."/>
            <person name="Liu CT."/>
            <person name="Miwa H."/>
            <person name="Wakao S."/>
            <person name="Iki T."/>
            <person name="Oyaizu H."/>
        </authorList>
    </citation>
    <scope>NUCLEOTIDE SEQUENCE [LARGE SCALE GENOMIC DNA]</scope>
    <source>
        <strain evidence="7">ATCC 43989 / DSM 5975 / JCM 20966 / LMG 6465 / NBRC 14845 / NCIMB 13405 / ORS 571</strain>
    </source>
</reference>
<dbReference type="PROSITE" id="PS50893">
    <property type="entry name" value="ABC_TRANSPORTER_2"/>
    <property type="match status" value="1"/>
</dbReference>
<evidence type="ECO:0000256" key="3">
    <source>
        <dbReference type="ARBA" id="ARBA00022741"/>
    </source>
</evidence>
<dbReference type="eggNOG" id="COG0411">
    <property type="taxonomic scope" value="Bacteria"/>
</dbReference>
<evidence type="ECO:0000256" key="4">
    <source>
        <dbReference type="ARBA" id="ARBA00022840"/>
    </source>
</evidence>
<evidence type="ECO:0000256" key="1">
    <source>
        <dbReference type="ARBA" id="ARBA00005417"/>
    </source>
</evidence>
<evidence type="ECO:0000313" key="7">
    <source>
        <dbReference type="Proteomes" id="UP000000270"/>
    </source>
</evidence>
<dbReference type="PROSITE" id="PS00211">
    <property type="entry name" value="ABC_TRANSPORTER_1"/>
    <property type="match status" value="1"/>
</dbReference>
<dbReference type="AlphaFoldDB" id="A8I9H9"/>
<dbReference type="Pfam" id="PF00005">
    <property type="entry name" value="ABC_tran"/>
    <property type="match status" value="1"/>
</dbReference>
<sequence>MTTLLQVEGLAKSYGGVHAVRGVSFSLKAGRILALIGPNGAGKSTCFNMLNGQIKPNAGAIRLNGEDITGLPPRTVWRRGVGRTFQITATFPSMTVRENVQVALLSFHHKLWAAFRYAGAAYRAEADRLLALVGMEAQAARPCGELAYGDLKRLELAIALANEPKLLLMDEPTAGMAPKERVDLMRLTATIAREKAIGVLFTEHDMDVVFEHSDSVMVLNRGELIATGTPEEVRRDPHVRAIYLGEGLLYDAKHKDAEPHKDAEQQKGSAA</sequence>